<accession>A0A9E8MXB9</accession>
<protein>
    <submittedName>
        <fullName evidence="1">Uncharacterized protein</fullName>
    </submittedName>
</protein>
<dbReference type="AlphaFoldDB" id="A0A9E8MXB9"/>
<dbReference type="EMBL" id="CP113088">
    <property type="protein sequence ID" value="WAC02731.1"/>
    <property type="molecule type" value="Genomic_DNA"/>
</dbReference>
<evidence type="ECO:0000313" key="2">
    <source>
        <dbReference type="Proteomes" id="UP001164705"/>
    </source>
</evidence>
<reference evidence="1" key="1">
    <citation type="submission" date="2022-11" db="EMBL/GenBank/DDBJ databases">
        <title>Lacinutrix neustonica HL-RS19T sp. nov., isolated from the surface microlayer sample of brackish Lake Shihwa.</title>
        <authorList>
            <person name="Choi J.Y."/>
            <person name="Hwang C.Y."/>
        </authorList>
    </citation>
    <scope>NUCLEOTIDE SEQUENCE</scope>
    <source>
        <strain evidence="1">HL-RS19</strain>
    </source>
</reference>
<sequence length="451" mass="49943">MHIICREDATTAFFSHSNDGELLVDGNSYALTNPVVDIGNNRITYTYSVSVSPVSGTGINLELRGLELVLDKKSNIPLSKGVHKLPVFRGKFLGTNNGGVIESCGTSMGADFSLYIPDVSVEVYQNNSVGCTGFSNVFAYLRLTSATGGDDFINEYRPLAIFDESIYTLPSGYKLREDNPLTNSAHYYNLGTPSSNTPITEYTIQDNAVNLPLNEVVVPSAESSGVYTVAYRTFEPDCDQGYTTLPFGTTTMFTSDLYYQDLLEEPGVIIDYFASQNLSNTIRLRDYYNLPFSVSPNEVQEGYERTTDWPVQFCNNAVGFFYSIGNPWVALELDAADESTILIGAKDQAGNVIPDEDITFYGPINPRSGKPSHMLVRMRDTRIAAQTCITIYPIAEYRVCENDISQNINLISSWSCDTFPLEGTSYDETTELLAVNSITDSRCFIVPVWCY</sequence>
<name>A0A9E8MXB9_9FLAO</name>
<dbReference type="KEGG" id="lnu:N7U66_03405"/>
<keyword evidence="2" id="KW-1185">Reference proteome</keyword>
<organism evidence="1 2">
    <name type="scientific">Lacinutrix neustonica</name>
    <dbReference type="NCBI Taxonomy" id="2980107"/>
    <lineage>
        <taxon>Bacteria</taxon>
        <taxon>Pseudomonadati</taxon>
        <taxon>Bacteroidota</taxon>
        <taxon>Flavobacteriia</taxon>
        <taxon>Flavobacteriales</taxon>
        <taxon>Flavobacteriaceae</taxon>
        <taxon>Lacinutrix</taxon>
    </lineage>
</organism>
<evidence type="ECO:0000313" key="1">
    <source>
        <dbReference type="EMBL" id="WAC02731.1"/>
    </source>
</evidence>
<proteinExistence type="predicted"/>
<gene>
    <name evidence="1" type="ORF">N7U66_03405</name>
</gene>
<dbReference type="Proteomes" id="UP001164705">
    <property type="component" value="Chromosome"/>
</dbReference>
<dbReference type="RefSeq" id="WP_267677329.1">
    <property type="nucleotide sequence ID" value="NZ_CP113088.1"/>
</dbReference>